<feature type="region of interest" description="Disordered" evidence="2">
    <location>
        <begin position="243"/>
        <end position="303"/>
    </location>
</feature>
<name>A0A3M7TB52_BRAPC</name>
<feature type="compositionally biased region" description="Polar residues" evidence="2">
    <location>
        <begin position="1"/>
        <end position="13"/>
    </location>
</feature>
<evidence type="ECO:0000313" key="3">
    <source>
        <dbReference type="EMBL" id="RNA45145.1"/>
    </source>
</evidence>
<keyword evidence="4" id="KW-1185">Reference proteome</keyword>
<sequence>MSSKKQVFDNSTPIKAGRSHRTKFQKLNNSDEVTEVEIAEKNAQVPVLGCETGHPMLPNSSAEHSIDGSLEDSAMTNEASYPPYQEINVNTNGAYDYQNGAVPVQIGSPYYVYQSPYTQPEYQIMNTPQQNCSLYQAYVYDPNLGAYTLNTYSPMQQQQQQQQQLSSPQQQTSLLGSYQTPRQPQNLYNMVNSCMSPMDSTVPTSNESAANSPCQYQYVMYPTQNTYLSPMAAPQTYMMYQPAPAQQQTPTSVPTEKTKGRKSSKKSAKNQMTSVESTPAFPTCDQNQSIYQSNSASPISSQDQHIDEHSSQGMYMTQPIETMYPSPVSMCSPASSENPYAFCDQNGMFNMQNYYDYVNGGIQSFGDDEEEEEEDLDQENEQLACYTCRGRRMCFCYFLKVRYYKFPSFLDLVDHQYKKWRQNMMKAKKSN</sequence>
<dbReference type="OrthoDB" id="10402642at2759"/>
<evidence type="ECO:0000256" key="2">
    <source>
        <dbReference type="SAM" id="MobiDB-lite"/>
    </source>
</evidence>
<feature type="coiled-coil region" evidence="1">
    <location>
        <begin position="362"/>
        <end position="389"/>
    </location>
</feature>
<organism evidence="3 4">
    <name type="scientific">Brachionus plicatilis</name>
    <name type="common">Marine rotifer</name>
    <name type="synonym">Brachionus muelleri</name>
    <dbReference type="NCBI Taxonomy" id="10195"/>
    <lineage>
        <taxon>Eukaryota</taxon>
        <taxon>Metazoa</taxon>
        <taxon>Spiralia</taxon>
        <taxon>Gnathifera</taxon>
        <taxon>Rotifera</taxon>
        <taxon>Eurotatoria</taxon>
        <taxon>Monogononta</taxon>
        <taxon>Pseudotrocha</taxon>
        <taxon>Ploima</taxon>
        <taxon>Brachionidae</taxon>
        <taxon>Brachionus</taxon>
    </lineage>
</organism>
<comment type="caution">
    <text evidence="3">The sequence shown here is derived from an EMBL/GenBank/DDBJ whole genome shotgun (WGS) entry which is preliminary data.</text>
</comment>
<dbReference type="Proteomes" id="UP000276133">
    <property type="component" value="Unassembled WGS sequence"/>
</dbReference>
<evidence type="ECO:0000313" key="4">
    <source>
        <dbReference type="Proteomes" id="UP000276133"/>
    </source>
</evidence>
<feature type="compositionally biased region" description="Basic residues" evidence="2">
    <location>
        <begin position="259"/>
        <end position="268"/>
    </location>
</feature>
<dbReference type="AlphaFoldDB" id="A0A3M7TB52"/>
<proteinExistence type="predicted"/>
<protein>
    <submittedName>
        <fullName evidence="3">Uncharacterized protein</fullName>
    </submittedName>
</protein>
<evidence type="ECO:0000256" key="1">
    <source>
        <dbReference type="SAM" id="Coils"/>
    </source>
</evidence>
<feature type="compositionally biased region" description="Polar residues" evidence="2">
    <location>
        <begin position="284"/>
        <end position="303"/>
    </location>
</feature>
<feature type="compositionally biased region" description="Low complexity" evidence="2">
    <location>
        <begin position="156"/>
        <end position="175"/>
    </location>
</feature>
<keyword evidence="1" id="KW-0175">Coiled coil</keyword>
<dbReference type="EMBL" id="REGN01000016">
    <property type="protein sequence ID" value="RNA45145.1"/>
    <property type="molecule type" value="Genomic_DNA"/>
</dbReference>
<accession>A0A3M7TB52</accession>
<feature type="region of interest" description="Disordered" evidence="2">
    <location>
        <begin position="155"/>
        <end position="182"/>
    </location>
</feature>
<reference evidence="3 4" key="1">
    <citation type="journal article" date="2018" name="Sci. Rep.">
        <title>Genomic signatures of local adaptation to the degree of environmental predictability in rotifers.</title>
        <authorList>
            <person name="Franch-Gras L."/>
            <person name="Hahn C."/>
            <person name="Garcia-Roger E.M."/>
            <person name="Carmona M.J."/>
            <person name="Serra M."/>
            <person name="Gomez A."/>
        </authorList>
    </citation>
    <scope>NUCLEOTIDE SEQUENCE [LARGE SCALE GENOMIC DNA]</scope>
    <source>
        <strain evidence="3">HYR1</strain>
    </source>
</reference>
<gene>
    <name evidence="3" type="ORF">BpHYR1_043851</name>
</gene>
<feature type="region of interest" description="Disordered" evidence="2">
    <location>
        <begin position="1"/>
        <end position="20"/>
    </location>
</feature>